<keyword evidence="6" id="KW-0862">Zinc</keyword>
<keyword evidence="7 9" id="KW-0224">Dipeptidase</keyword>
<sequence length="463" mass="51206">MNWQEQVENIQQKLIEDTQAFLQIKSVLDTSTVKEGAPFGEGIREAYDWILEKAANDGFTIKDVDGYGAHIEMGEGSEIVGILCHVDVVPAGGGWTTPPYSAKIREGKIFARGAIDDKGPTMAAYYAMKIIKDQHLQLGKRVRLIIGTDEESEWRCVKHYFEHEEMPNVGFAPDADFPIINAEKGICDLEFSTYISADGGIVESFHAGERLNMVPEKASATLSGIDINDIRDRFLHFLSEHSVSGEFHVENDKITLEVSGKSAHGMEPDKGINSGLYLANFISTLPLQGNEVDYFKTLSDLFFLDSRGKKIGIDYKDDMKGDVTLNLGVLNCKKGGEGKIGVNLRYPDGANYPSIYEKLKNSMENRHFTTHIITHEKPHAVSEDHPLVKTLAKVYEEQTGEKAETLAIGGGTYARSLEAGVAFGPMFPGQLDVAHQSDEYISIDNLKKATSIYAQAIYELAKK</sequence>
<evidence type="ECO:0000256" key="3">
    <source>
        <dbReference type="ARBA" id="ARBA00022670"/>
    </source>
</evidence>
<keyword evidence="10" id="KW-1185">Reference proteome</keyword>
<keyword evidence="3" id="KW-0645">Protease</keyword>
<evidence type="ECO:0000256" key="6">
    <source>
        <dbReference type="ARBA" id="ARBA00022833"/>
    </source>
</evidence>
<evidence type="ECO:0000256" key="2">
    <source>
        <dbReference type="ARBA" id="ARBA00006247"/>
    </source>
</evidence>
<comment type="cofactor">
    <cofactor evidence="1">
        <name>Zn(2+)</name>
        <dbReference type="ChEBI" id="CHEBI:29105"/>
    </cofactor>
</comment>
<name>A0ABS6JR80_9BACI</name>
<dbReference type="GO" id="GO:0016805">
    <property type="term" value="F:dipeptidase activity"/>
    <property type="evidence" value="ECO:0007669"/>
    <property type="project" value="UniProtKB-KW"/>
</dbReference>
<dbReference type="Pfam" id="PF01546">
    <property type="entry name" value="Peptidase_M20"/>
    <property type="match status" value="1"/>
</dbReference>
<keyword evidence="4" id="KW-0479">Metal-binding</keyword>
<comment type="similarity">
    <text evidence="2">Belongs to the peptidase M20A family.</text>
</comment>
<dbReference type="PANTHER" id="PTHR43808">
    <property type="entry name" value="ACETYLORNITHINE DEACETYLASE"/>
    <property type="match status" value="1"/>
</dbReference>
<gene>
    <name evidence="9" type="primary">pepV</name>
    <name evidence="9" type="ORF">KS407_06345</name>
</gene>
<dbReference type="InterPro" id="IPR010964">
    <property type="entry name" value="M20A_pepV-rel"/>
</dbReference>
<evidence type="ECO:0000256" key="4">
    <source>
        <dbReference type="ARBA" id="ARBA00022723"/>
    </source>
</evidence>
<evidence type="ECO:0000313" key="10">
    <source>
        <dbReference type="Proteomes" id="UP000790580"/>
    </source>
</evidence>
<dbReference type="NCBIfam" id="NF005591">
    <property type="entry name" value="PRK07318.1"/>
    <property type="match status" value="1"/>
</dbReference>
<organism evidence="9 10">
    <name type="scientific">Evansella alkalicola</name>
    <dbReference type="NCBI Taxonomy" id="745819"/>
    <lineage>
        <taxon>Bacteria</taxon>
        <taxon>Bacillati</taxon>
        <taxon>Bacillota</taxon>
        <taxon>Bacilli</taxon>
        <taxon>Bacillales</taxon>
        <taxon>Bacillaceae</taxon>
        <taxon>Evansella</taxon>
    </lineage>
</organism>
<dbReference type="InterPro" id="IPR002933">
    <property type="entry name" value="Peptidase_M20"/>
</dbReference>
<dbReference type="Proteomes" id="UP000790580">
    <property type="component" value="Unassembled WGS sequence"/>
</dbReference>
<proteinExistence type="inferred from homology"/>
<protein>
    <submittedName>
        <fullName evidence="9">Dipeptidase PepV</fullName>
        <ecNumber evidence="9">3.4.13.-</ecNumber>
    </submittedName>
</protein>
<dbReference type="CDD" id="cd03888">
    <property type="entry name" value="M20_PepV"/>
    <property type="match status" value="1"/>
</dbReference>
<dbReference type="EMBL" id="JAHQCR010000030">
    <property type="protein sequence ID" value="MBU9721063.1"/>
    <property type="molecule type" value="Genomic_DNA"/>
</dbReference>
<dbReference type="NCBIfam" id="TIGR01887">
    <property type="entry name" value="dipeptidaselike"/>
    <property type="match status" value="1"/>
</dbReference>
<reference evidence="9 10" key="1">
    <citation type="submission" date="2021-06" db="EMBL/GenBank/DDBJ databases">
        <title>Bacillus sp. RD4P76, an endophyte from a halophyte.</title>
        <authorList>
            <person name="Sun J.-Q."/>
        </authorList>
    </citation>
    <scope>NUCLEOTIDE SEQUENCE [LARGE SCALE GENOMIC DNA]</scope>
    <source>
        <strain evidence="9 10">JCM 17098</strain>
    </source>
</reference>
<keyword evidence="5 9" id="KW-0378">Hydrolase</keyword>
<evidence type="ECO:0000256" key="5">
    <source>
        <dbReference type="ARBA" id="ARBA00022801"/>
    </source>
</evidence>
<dbReference type="Gene3D" id="3.40.630.10">
    <property type="entry name" value="Zn peptidases"/>
    <property type="match status" value="1"/>
</dbReference>
<dbReference type="EC" id="3.4.13.-" evidence="9"/>
<comment type="caution">
    <text evidence="9">The sequence shown here is derived from an EMBL/GenBank/DDBJ whole genome shotgun (WGS) entry which is preliminary data.</text>
</comment>
<evidence type="ECO:0000313" key="9">
    <source>
        <dbReference type="EMBL" id="MBU9721063.1"/>
    </source>
</evidence>
<accession>A0ABS6JR80</accession>
<dbReference type="InterPro" id="IPR036264">
    <property type="entry name" value="Bact_exopeptidase_dim_dom"/>
</dbReference>
<dbReference type="PANTHER" id="PTHR43808:SF31">
    <property type="entry name" value="N-ACETYL-L-CITRULLINE DEACETYLASE"/>
    <property type="match status" value="1"/>
</dbReference>
<evidence type="ECO:0000256" key="8">
    <source>
        <dbReference type="ARBA" id="ARBA00023049"/>
    </source>
</evidence>
<dbReference type="RefSeq" id="WP_088076267.1">
    <property type="nucleotide sequence ID" value="NZ_JAHQCR010000030.1"/>
</dbReference>
<evidence type="ECO:0000256" key="7">
    <source>
        <dbReference type="ARBA" id="ARBA00022997"/>
    </source>
</evidence>
<evidence type="ECO:0000256" key="1">
    <source>
        <dbReference type="ARBA" id="ARBA00001947"/>
    </source>
</evidence>
<dbReference type="Gene3D" id="3.30.70.360">
    <property type="match status" value="2"/>
</dbReference>
<dbReference type="InterPro" id="IPR050072">
    <property type="entry name" value="Peptidase_M20A"/>
</dbReference>
<keyword evidence="8" id="KW-0482">Metalloprotease</keyword>
<dbReference type="SUPFAM" id="SSF55031">
    <property type="entry name" value="Bacterial exopeptidase dimerisation domain"/>
    <property type="match status" value="1"/>
</dbReference>
<dbReference type="SUPFAM" id="SSF53187">
    <property type="entry name" value="Zn-dependent exopeptidases"/>
    <property type="match status" value="1"/>
</dbReference>